<dbReference type="Gene3D" id="3.90.1170.40">
    <property type="entry name" value="Molybdopterin biosynthesis MoaE subunit"/>
    <property type="match status" value="1"/>
</dbReference>
<dbReference type="InterPro" id="IPR036563">
    <property type="entry name" value="MoaE_sf"/>
</dbReference>
<evidence type="ECO:0008006" key="2">
    <source>
        <dbReference type="Google" id="ProtNLM"/>
    </source>
</evidence>
<dbReference type="SUPFAM" id="SSF54690">
    <property type="entry name" value="Molybdopterin synthase subunit MoaE"/>
    <property type="match status" value="1"/>
</dbReference>
<dbReference type="InterPro" id="IPR003448">
    <property type="entry name" value="Mopterin_biosynth_MoaE"/>
</dbReference>
<dbReference type="CDD" id="cd00756">
    <property type="entry name" value="MoaE"/>
    <property type="match status" value="1"/>
</dbReference>
<dbReference type="GO" id="GO:0006777">
    <property type="term" value="P:Mo-molybdopterin cofactor biosynthetic process"/>
    <property type="evidence" value="ECO:0007669"/>
    <property type="project" value="InterPro"/>
</dbReference>
<accession>A0A382AIP6</accession>
<dbReference type="PANTHER" id="PTHR23404">
    <property type="entry name" value="MOLYBDOPTERIN SYNTHASE RELATED"/>
    <property type="match status" value="1"/>
</dbReference>
<protein>
    <recommendedName>
        <fullName evidence="2">Molybdopterin synthase catalytic subunit</fullName>
    </recommendedName>
</protein>
<reference evidence="1" key="1">
    <citation type="submission" date="2018-05" db="EMBL/GenBank/DDBJ databases">
        <authorList>
            <person name="Lanie J.A."/>
            <person name="Ng W.-L."/>
            <person name="Kazmierczak K.M."/>
            <person name="Andrzejewski T.M."/>
            <person name="Davidsen T.M."/>
            <person name="Wayne K.J."/>
            <person name="Tettelin H."/>
            <person name="Glass J.I."/>
            <person name="Rusch D."/>
            <person name="Podicherti R."/>
            <person name="Tsui H.-C.T."/>
            <person name="Winkler M.E."/>
        </authorList>
    </citation>
    <scope>NUCLEOTIDE SEQUENCE</scope>
</reference>
<feature type="non-terminal residue" evidence="1">
    <location>
        <position position="1"/>
    </location>
</feature>
<dbReference type="EMBL" id="UINC01025520">
    <property type="protein sequence ID" value="SVB01239.1"/>
    <property type="molecule type" value="Genomic_DNA"/>
</dbReference>
<sequence length="151" mass="16693">VVLFTGNARDHAEGRTNVTGLAYEAYEEQVIPRLEEMVDETRRRWDPVGRLVILHRTGPVKIGDAAVVVAVSAPHREEAFAAGRWCIDTLKETVPIWKRETWEGGEHWALDTQHIVGITGANTRRSSDAEAPIAVVPTDQQVGLESSGDRT</sequence>
<dbReference type="Pfam" id="PF02391">
    <property type="entry name" value="MoaE"/>
    <property type="match status" value="1"/>
</dbReference>
<evidence type="ECO:0000313" key="1">
    <source>
        <dbReference type="EMBL" id="SVB01239.1"/>
    </source>
</evidence>
<proteinExistence type="predicted"/>
<name>A0A382AIP6_9ZZZZ</name>
<dbReference type="AlphaFoldDB" id="A0A382AIP6"/>
<organism evidence="1">
    <name type="scientific">marine metagenome</name>
    <dbReference type="NCBI Taxonomy" id="408172"/>
    <lineage>
        <taxon>unclassified sequences</taxon>
        <taxon>metagenomes</taxon>
        <taxon>ecological metagenomes</taxon>
    </lineage>
</organism>
<gene>
    <name evidence="1" type="ORF">METZ01_LOCUS154093</name>
</gene>